<protein>
    <submittedName>
        <fullName evidence="2">Glutamine synthetase</fullName>
        <ecNumber evidence="2">6.3.1.2</ecNumber>
    </submittedName>
</protein>
<dbReference type="GO" id="GO:0004356">
    <property type="term" value="F:glutamine synthetase activity"/>
    <property type="evidence" value="ECO:0007669"/>
    <property type="project" value="UniProtKB-EC"/>
</dbReference>
<proteinExistence type="predicted"/>
<gene>
    <name evidence="2" type="primary">glnA_56</name>
    <name evidence="2" type="ORF">SDC9_130062</name>
</gene>
<evidence type="ECO:0000313" key="2">
    <source>
        <dbReference type="EMBL" id="MPM82999.1"/>
    </source>
</evidence>
<dbReference type="InterPro" id="IPR052725">
    <property type="entry name" value="GS_Type-3"/>
</dbReference>
<accession>A0A645D1F3</accession>
<dbReference type="AlphaFoldDB" id="A0A645D1F3"/>
<dbReference type="Gene3D" id="1.20.120.1560">
    <property type="match status" value="1"/>
</dbReference>
<feature type="domain" description="Glutamine synthetase C-terminal" evidence="1">
    <location>
        <begin position="2"/>
        <end position="107"/>
    </location>
</feature>
<name>A0A645D1F3_9ZZZZ</name>
<dbReference type="EMBL" id="VSSQ01031913">
    <property type="protein sequence ID" value="MPM82999.1"/>
    <property type="molecule type" value="Genomic_DNA"/>
</dbReference>
<organism evidence="2">
    <name type="scientific">bioreactor metagenome</name>
    <dbReference type="NCBI Taxonomy" id="1076179"/>
    <lineage>
        <taxon>unclassified sequences</taxon>
        <taxon>metagenomes</taxon>
        <taxon>ecological metagenomes</taxon>
    </lineage>
</organism>
<dbReference type="InterPro" id="IPR040577">
    <property type="entry name" value="Gln-synt_C"/>
</dbReference>
<dbReference type="PANTHER" id="PTHR42974:SF1">
    <property type="entry name" value="TYPE-3 GLUTAMINE SYNTHETASE"/>
    <property type="match status" value="1"/>
</dbReference>
<reference evidence="2" key="1">
    <citation type="submission" date="2019-08" db="EMBL/GenBank/DDBJ databases">
        <authorList>
            <person name="Kucharzyk K."/>
            <person name="Murdoch R.W."/>
            <person name="Higgins S."/>
            <person name="Loffler F."/>
        </authorList>
    </citation>
    <scope>NUCLEOTIDE SEQUENCE</scope>
</reference>
<keyword evidence="2" id="KW-0436">Ligase</keyword>
<evidence type="ECO:0000259" key="1">
    <source>
        <dbReference type="Pfam" id="PF18318"/>
    </source>
</evidence>
<sequence>MTHKRVIFNGNNYSDEWRAEAAQRKLPAIDNIVDAINVMAEPNVTELFKNHCVLDNAELNARRLIALRSYVKHTQIEAVTMLKLAKQKLFPACVKYLKLMTEALNSLRLTGLKVDYTAHTKTITDLSAHINDLKTRTEALDAAVAAIDGGADIQAQAIYVCDNVRPNMTALRDAADALVIIVDKETWPMPSYGEMMFNITNC</sequence>
<dbReference type="EC" id="6.3.1.2" evidence="2"/>
<dbReference type="Pfam" id="PF18318">
    <property type="entry name" value="Gln-synt_C-ter"/>
    <property type="match status" value="1"/>
</dbReference>
<dbReference type="PANTHER" id="PTHR42974">
    <property type="entry name" value="GLUTAMINE SYNTHETASE"/>
    <property type="match status" value="1"/>
</dbReference>
<comment type="caution">
    <text evidence="2">The sequence shown here is derived from an EMBL/GenBank/DDBJ whole genome shotgun (WGS) entry which is preliminary data.</text>
</comment>